<dbReference type="Pfam" id="PF08818">
    <property type="entry name" value="DUF1801"/>
    <property type="match status" value="1"/>
</dbReference>
<evidence type="ECO:0000313" key="3">
    <source>
        <dbReference type="Proteomes" id="UP000282759"/>
    </source>
</evidence>
<dbReference type="EMBL" id="SACK01000007">
    <property type="protein sequence ID" value="RVT99775.1"/>
    <property type="molecule type" value="Genomic_DNA"/>
</dbReference>
<evidence type="ECO:0000313" key="2">
    <source>
        <dbReference type="EMBL" id="RVT99775.1"/>
    </source>
</evidence>
<dbReference type="AlphaFoldDB" id="A0A437MQ92"/>
<accession>A0A437MQ92</accession>
<keyword evidence="3" id="KW-1185">Reference proteome</keyword>
<evidence type="ECO:0000259" key="1">
    <source>
        <dbReference type="Pfam" id="PF08818"/>
    </source>
</evidence>
<proteinExistence type="predicted"/>
<comment type="caution">
    <text evidence="2">The sequence shown here is derived from an EMBL/GenBank/DDBJ whole genome shotgun (WGS) entry which is preliminary data.</text>
</comment>
<dbReference type="Gene3D" id="3.90.1150.200">
    <property type="match status" value="1"/>
</dbReference>
<gene>
    <name evidence="2" type="ORF">EOD41_15140</name>
</gene>
<sequence length="131" mass="14736">MAMKKAAEAPGTVDEYIAQQAPAFRPQLEKLRTIIKSELPDAKEMMSYGVPCFHYYMLMAIGVTKKYCSLYAMSPPLLKQLKADIKDLKITGSTIHFEPDDALPEQLIRKAVAFRAKQNEEKASAKKKKAK</sequence>
<name>A0A437MQ92_9SPHI</name>
<dbReference type="InterPro" id="IPR014922">
    <property type="entry name" value="YdhG-like"/>
</dbReference>
<organism evidence="2 3">
    <name type="scientific">Mucilaginibacter limnophilus</name>
    <dbReference type="NCBI Taxonomy" id="1932778"/>
    <lineage>
        <taxon>Bacteria</taxon>
        <taxon>Pseudomonadati</taxon>
        <taxon>Bacteroidota</taxon>
        <taxon>Sphingobacteriia</taxon>
        <taxon>Sphingobacteriales</taxon>
        <taxon>Sphingobacteriaceae</taxon>
        <taxon>Mucilaginibacter</taxon>
    </lineage>
</organism>
<dbReference type="SUPFAM" id="SSF159888">
    <property type="entry name" value="YdhG-like"/>
    <property type="match status" value="1"/>
</dbReference>
<dbReference type="OrthoDB" id="115213at2"/>
<feature type="domain" description="YdhG-like" evidence="1">
    <location>
        <begin position="25"/>
        <end position="114"/>
    </location>
</feature>
<dbReference type="Proteomes" id="UP000282759">
    <property type="component" value="Unassembled WGS sequence"/>
</dbReference>
<protein>
    <submittedName>
        <fullName evidence="2">DUF1801 domain-containing protein</fullName>
    </submittedName>
</protein>
<reference evidence="2 3" key="1">
    <citation type="submission" date="2019-01" db="EMBL/GenBank/DDBJ databases">
        <authorList>
            <person name="Chen W.-M."/>
        </authorList>
    </citation>
    <scope>NUCLEOTIDE SEQUENCE [LARGE SCALE GENOMIC DNA]</scope>
    <source>
        <strain evidence="2 3">YBJ-36</strain>
    </source>
</reference>